<evidence type="ECO:0000313" key="2">
    <source>
        <dbReference type="EMBL" id="KAK7294875.1"/>
    </source>
</evidence>
<reference evidence="2 3" key="1">
    <citation type="submission" date="2024-01" db="EMBL/GenBank/DDBJ databases">
        <title>The genomes of 5 underutilized Papilionoideae crops provide insights into root nodulation and disease resistance.</title>
        <authorList>
            <person name="Yuan L."/>
        </authorList>
    </citation>
    <scope>NUCLEOTIDE SEQUENCE [LARGE SCALE GENOMIC DNA]</scope>
    <source>
        <strain evidence="2">LY-2023</strain>
        <tissue evidence="2">Leaf</tissue>
    </source>
</reference>
<name>A0AAN9PDF1_CLITE</name>
<evidence type="ECO:0000313" key="3">
    <source>
        <dbReference type="Proteomes" id="UP001359559"/>
    </source>
</evidence>
<proteinExistence type="predicted"/>
<keyword evidence="3" id="KW-1185">Reference proteome</keyword>
<dbReference type="Proteomes" id="UP001359559">
    <property type="component" value="Unassembled WGS sequence"/>
</dbReference>
<keyword evidence="1" id="KW-1133">Transmembrane helix</keyword>
<dbReference type="AlphaFoldDB" id="A0AAN9PDF1"/>
<accession>A0AAN9PDF1</accession>
<feature type="transmembrane region" description="Helical" evidence="1">
    <location>
        <begin position="15"/>
        <end position="33"/>
    </location>
</feature>
<evidence type="ECO:0000256" key="1">
    <source>
        <dbReference type="SAM" id="Phobius"/>
    </source>
</evidence>
<dbReference type="EMBL" id="JAYKXN010000004">
    <property type="protein sequence ID" value="KAK7294875.1"/>
    <property type="molecule type" value="Genomic_DNA"/>
</dbReference>
<protein>
    <submittedName>
        <fullName evidence="2">Uncharacterized protein</fullName>
    </submittedName>
</protein>
<sequence>MICILSSLSLGFFSYYYFFLLADFSYFPFYFFYNLVYVNLKQSDCDVILRFLSEISHDICIYVNSPFLACVGASKFHHIL</sequence>
<keyword evidence="1" id="KW-0472">Membrane</keyword>
<organism evidence="2 3">
    <name type="scientific">Clitoria ternatea</name>
    <name type="common">Butterfly pea</name>
    <dbReference type="NCBI Taxonomy" id="43366"/>
    <lineage>
        <taxon>Eukaryota</taxon>
        <taxon>Viridiplantae</taxon>
        <taxon>Streptophyta</taxon>
        <taxon>Embryophyta</taxon>
        <taxon>Tracheophyta</taxon>
        <taxon>Spermatophyta</taxon>
        <taxon>Magnoliopsida</taxon>
        <taxon>eudicotyledons</taxon>
        <taxon>Gunneridae</taxon>
        <taxon>Pentapetalae</taxon>
        <taxon>rosids</taxon>
        <taxon>fabids</taxon>
        <taxon>Fabales</taxon>
        <taxon>Fabaceae</taxon>
        <taxon>Papilionoideae</taxon>
        <taxon>50 kb inversion clade</taxon>
        <taxon>NPAAA clade</taxon>
        <taxon>indigoferoid/millettioid clade</taxon>
        <taxon>Phaseoleae</taxon>
        <taxon>Clitoria</taxon>
    </lineage>
</organism>
<gene>
    <name evidence="2" type="ORF">RJT34_17773</name>
</gene>
<keyword evidence="1" id="KW-0812">Transmembrane</keyword>
<comment type="caution">
    <text evidence="2">The sequence shown here is derived from an EMBL/GenBank/DDBJ whole genome shotgun (WGS) entry which is preliminary data.</text>
</comment>